<reference evidence="7 8" key="1">
    <citation type="journal article" date="2015" name="Emerg. Microbes Infect.">
        <title>Characterization of 17 strains belonging to the Mycobacterium simiae complex and description of Mycobacterium paraense sp. nov.</title>
        <authorList>
            <person name="Fusco da Costa A.R."/>
            <person name="Fedrizzi T."/>
            <person name="Lopes M.L."/>
            <person name="Pecorari M."/>
            <person name="Oliveira da Costa W.L."/>
            <person name="Giacobazzi E."/>
            <person name="da Costa Bahia J.R."/>
            <person name="De Sanctis V."/>
            <person name="Batista Lima K.V."/>
            <person name="Bertorelli R."/>
            <person name="Grottola A."/>
            <person name="Fabio A."/>
            <person name="Mariottini A."/>
            <person name="Ferretti P."/>
            <person name="Di Leva F."/>
            <person name="Fregni Serpini G."/>
            <person name="Tagliazucchi S."/>
            <person name="Rumpianesi F."/>
            <person name="Jousson O."/>
            <person name="Segata N."/>
            <person name="Tortoli E."/>
        </authorList>
    </citation>
    <scope>NUCLEOTIDE SEQUENCE [LARGE SCALE GENOMIC DNA]</scope>
    <source>
        <strain evidence="7 8">IEC33</strain>
    </source>
</reference>
<dbReference type="Pfam" id="PF04072">
    <property type="entry name" value="LCM"/>
    <property type="match status" value="1"/>
</dbReference>
<sequence length="290" mass="31286">MAQQANSHPTPTGVGATSLGVAALRARESCRTNRLFNDPYAQAFVERADPRGSLWAGDGSGPGFLELMADQVAVRTRFLDQALLDSAGAGITQVVLLACGMDSRAFRLNWPPGTVVHEVDQPEVLAFKSTVLDELHAQPRCRRVSVALDLRSDWPAELAKFGFDPGKPTAWLAEGILYALEPDSADVFLDRIGSCSAVGSTLALDHNEDSELLRAARAAISPELVSLWRGGPSEDLATWLGRRGWKAEIRELAQVAPEYGRPVPPPFNPKRDGAVRAWLATAHKTAKNAS</sequence>
<dbReference type="PANTHER" id="PTHR43619">
    <property type="entry name" value="S-ADENOSYL-L-METHIONINE-DEPENDENT METHYLTRANSFERASE YKTD-RELATED"/>
    <property type="match status" value="1"/>
</dbReference>
<dbReference type="InterPro" id="IPR029063">
    <property type="entry name" value="SAM-dependent_MTases_sf"/>
</dbReference>
<accession>A0A1X2A5N4</accession>
<dbReference type="PANTHER" id="PTHR43619:SF2">
    <property type="entry name" value="S-ADENOSYL-L-METHIONINE-DEPENDENT METHYLTRANSFERASES SUPERFAMILY PROTEIN"/>
    <property type="match status" value="1"/>
</dbReference>
<protein>
    <recommendedName>
        <fullName evidence="6">S-adenosyl-L-methionine-dependent methyltransferase</fullName>
        <ecNumber evidence="6">2.1.1.-</ecNumber>
    </recommendedName>
</protein>
<dbReference type="OrthoDB" id="9806164at2"/>
<name>A0A1X2A5N4_9MYCO</name>
<dbReference type="GO" id="GO:0008168">
    <property type="term" value="F:methyltransferase activity"/>
    <property type="evidence" value="ECO:0007669"/>
    <property type="project" value="UniProtKB-UniRule"/>
</dbReference>
<dbReference type="NCBIfam" id="TIGR00027">
    <property type="entry name" value="mthyl_TIGR00027"/>
    <property type="match status" value="1"/>
</dbReference>
<comment type="function">
    <text evidence="1 6">Exhibits S-adenosyl-L-methionine-dependent methyltransferase activity.</text>
</comment>
<comment type="caution">
    <text evidence="7">The sequence shown here is derived from an EMBL/GenBank/DDBJ whole genome shotgun (WGS) entry which is preliminary data.</text>
</comment>
<dbReference type="EMBL" id="LQPN01000066">
    <property type="protein sequence ID" value="ORW40781.1"/>
    <property type="molecule type" value="Genomic_DNA"/>
</dbReference>
<gene>
    <name evidence="7" type="ORF">AWB90_22945</name>
</gene>
<dbReference type="InterPro" id="IPR011610">
    <property type="entry name" value="SAM_mthyl_Trfase_ML2640-like"/>
</dbReference>
<dbReference type="InterPro" id="IPR007213">
    <property type="entry name" value="Ppm1/Ppm2/Tcmp"/>
</dbReference>
<keyword evidence="3 6" id="KW-0489">Methyltransferase</keyword>
<evidence type="ECO:0000256" key="1">
    <source>
        <dbReference type="ARBA" id="ARBA00003907"/>
    </source>
</evidence>
<dbReference type="Proteomes" id="UP000193285">
    <property type="component" value="Unassembled WGS sequence"/>
</dbReference>
<dbReference type="GO" id="GO:0032259">
    <property type="term" value="P:methylation"/>
    <property type="evidence" value="ECO:0007669"/>
    <property type="project" value="UniProtKB-KW"/>
</dbReference>
<organism evidence="7 8">
    <name type="scientific">Mycobacterium paraense</name>
    <dbReference type="NCBI Taxonomy" id="767916"/>
    <lineage>
        <taxon>Bacteria</taxon>
        <taxon>Bacillati</taxon>
        <taxon>Actinomycetota</taxon>
        <taxon>Actinomycetes</taxon>
        <taxon>Mycobacteriales</taxon>
        <taxon>Mycobacteriaceae</taxon>
        <taxon>Mycobacterium</taxon>
        <taxon>Mycobacterium simiae complex</taxon>
    </lineage>
</organism>
<evidence type="ECO:0000313" key="7">
    <source>
        <dbReference type="EMBL" id="ORW40781.1"/>
    </source>
</evidence>
<dbReference type="SUPFAM" id="SSF53335">
    <property type="entry name" value="S-adenosyl-L-methionine-dependent methyltransferases"/>
    <property type="match status" value="1"/>
</dbReference>
<keyword evidence="4 7" id="KW-0808">Transferase</keyword>
<evidence type="ECO:0000256" key="3">
    <source>
        <dbReference type="ARBA" id="ARBA00022603"/>
    </source>
</evidence>
<proteinExistence type="inferred from homology"/>
<evidence type="ECO:0000256" key="4">
    <source>
        <dbReference type="ARBA" id="ARBA00022679"/>
    </source>
</evidence>
<dbReference type="STRING" id="767916.AWB91_01535"/>
<evidence type="ECO:0000256" key="5">
    <source>
        <dbReference type="ARBA" id="ARBA00022691"/>
    </source>
</evidence>
<evidence type="ECO:0000256" key="2">
    <source>
        <dbReference type="ARBA" id="ARBA00008138"/>
    </source>
</evidence>
<dbReference type="AlphaFoldDB" id="A0A1X2A5N4"/>
<dbReference type="Gene3D" id="3.40.50.150">
    <property type="entry name" value="Vaccinia Virus protein VP39"/>
    <property type="match status" value="1"/>
</dbReference>
<evidence type="ECO:0000256" key="6">
    <source>
        <dbReference type="RuleBase" id="RU362030"/>
    </source>
</evidence>
<keyword evidence="5 6" id="KW-0949">S-adenosyl-L-methionine</keyword>
<dbReference type="RefSeq" id="WP_085246047.1">
    <property type="nucleotide sequence ID" value="NZ_LQPN01000066.1"/>
</dbReference>
<comment type="similarity">
    <text evidence="2 6">Belongs to the UPF0677 family.</text>
</comment>
<dbReference type="EC" id="2.1.1.-" evidence="6"/>
<evidence type="ECO:0000313" key="8">
    <source>
        <dbReference type="Proteomes" id="UP000193285"/>
    </source>
</evidence>